<evidence type="ECO:0000256" key="2">
    <source>
        <dbReference type="ARBA" id="ARBA00022574"/>
    </source>
</evidence>
<dbReference type="PANTHER" id="PTHR44040:SF1">
    <property type="entry name" value="RETINOBLASTOMA-BINDING PROTEIN 5"/>
    <property type="match status" value="1"/>
</dbReference>
<dbReference type="FunCoup" id="A0A3N4LX59">
    <property type="interactions" value="915"/>
</dbReference>
<feature type="repeat" description="WD" evidence="5">
    <location>
        <begin position="63"/>
        <end position="104"/>
    </location>
</feature>
<reference evidence="7 8" key="1">
    <citation type="journal article" date="2018" name="Nat. Ecol. Evol.">
        <title>Pezizomycetes genomes reveal the molecular basis of ectomycorrhizal truffle lifestyle.</title>
        <authorList>
            <person name="Murat C."/>
            <person name="Payen T."/>
            <person name="Noel B."/>
            <person name="Kuo A."/>
            <person name="Morin E."/>
            <person name="Chen J."/>
            <person name="Kohler A."/>
            <person name="Krizsan K."/>
            <person name="Balestrini R."/>
            <person name="Da Silva C."/>
            <person name="Montanini B."/>
            <person name="Hainaut M."/>
            <person name="Levati E."/>
            <person name="Barry K.W."/>
            <person name="Belfiori B."/>
            <person name="Cichocki N."/>
            <person name="Clum A."/>
            <person name="Dockter R.B."/>
            <person name="Fauchery L."/>
            <person name="Guy J."/>
            <person name="Iotti M."/>
            <person name="Le Tacon F."/>
            <person name="Lindquist E.A."/>
            <person name="Lipzen A."/>
            <person name="Malagnac F."/>
            <person name="Mello A."/>
            <person name="Molinier V."/>
            <person name="Miyauchi S."/>
            <person name="Poulain J."/>
            <person name="Riccioni C."/>
            <person name="Rubini A."/>
            <person name="Sitrit Y."/>
            <person name="Splivallo R."/>
            <person name="Traeger S."/>
            <person name="Wang M."/>
            <person name="Zifcakova L."/>
            <person name="Wipf D."/>
            <person name="Zambonelli A."/>
            <person name="Paolocci F."/>
            <person name="Nowrousian M."/>
            <person name="Ottonello S."/>
            <person name="Baldrian P."/>
            <person name="Spatafora J.W."/>
            <person name="Henrissat B."/>
            <person name="Nagy L.G."/>
            <person name="Aury J.M."/>
            <person name="Wincker P."/>
            <person name="Grigoriev I.V."/>
            <person name="Bonfante P."/>
            <person name="Martin F.M."/>
        </authorList>
    </citation>
    <scope>NUCLEOTIDE SEQUENCE [LARGE SCALE GENOMIC DNA]</scope>
    <source>
        <strain evidence="7 8">ATCC MYA-4762</strain>
    </source>
</reference>
<evidence type="ECO:0000256" key="3">
    <source>
        <dbReference type="ARBA" id="ARBA00022737"/>
    </source>
</evidence>
<dbReference type="Pfam" id="PF00400">
    <property type="entry name" value="WD40"/>
    <property type="match status" value="2"/>
</dbReference>
<dbReference type="AlphaFoldDB" id="A0A3N4LX59"/>
<keyword evidence="2 5" id="KW-0853">WD repeat</keyword>
<dbReference type="PANTHER" id="PTHR44040">
    <property type="entry name" value="RETINOBLASTOMA-BINDING PROTEIN 5"/>
    <property type="match status" value="1"/>
</dbReference>
<feature type="region of interest" description="Disordered" evidence="6">
    <location>
        <begin position="143"/>
        <end position="165"/>
    </location>
</feature>
<evidence type="ECO:0000313" key="7">
    <source>
        <dbReference type="EMBL" id="RPB25251.1"/>
    </source>
</evidence>
<name>A0A3N4LX59_9PEZI</name>
<dbReference type="InterPro" id="IPR001680">
    <property type="entry name" value="WD40_rpt"/>
</dbReference>
<dbReference type="Proteomes" id="UP000267821">
    <property type="component" value="Unassembled WGS sequence"/>
</dbReference>
<dbReference type="InterPro" id="IPR036322">
    <property type="entry name" value="WD40_repeat_dom_sf"/>
</dbReference>
<dbReference type="PROSITE" id="PS50082">
    <property type="entry name" value="WD_REPEATS_2"/>
    <property type="match status" value="1"/>
</dbReference>
<dbReference type="InterPro" id="IPR019775">
    <property type="entry name" value="WD40_repeat_CS"/>
</dbReference>
<keyword evidence="8" id="KW-1185">Reference proteome</keyword>
<gene>
    <name evidence="7" type="ORF">L211DRAFT_861439</name>
</gene>
<dbReference type="InterPro" id="IPR015943">
    <property type="entry name" value="WD40/YVTN_repeat-like_dom_sf"/>
</dbReference>
<dbReference type="GO" id="GO:0048188">
    <property type="term" value="C:Set1C/COMPASS complex"/>
    <property type="evidence" value="ECO:0007669"/>
    <property type="project" value="InterPro"/>
</dbReference>
<dbReference type="STRING" id="1051890.A0A3N4LX59"/>
<keyword evidence="4" id="KW-0539">Nucleus</keyword>
<dbReference type="SMART" id="SM00320">
    <property type="entry name" value="WD40"/>
    <property type="match status" value="4"/>
</dbReference>
<dbReference type="PROSITE" id="PS00678">
    <property type="entry name" value="WD_REPEATS_1"/>
    <property type="match status" value="1"/>
</dbReference>
<organism evidence="7 8">
    <name type="scientific">Terfezia boudieri ATCC MYA-4762</name>
    <dbReference type="NCBI Taxonomy" id="1051890"/>
    <lineage>
        <taxon>Eukaryota</taxon>
        <taxon>Fungi</taxon>
        <taxon>Dikarya</taxon>
        <taxon>Ascomycota</taxon>
        <taxon>Pezizomycotina</taxon>
        <taxon>Pezizomycetes</taxon>
        <taxon>Pezizales</taxon>
        <taxon>Pezizaceae</taxon>
        <taxon>Terfezia</taxon>
    </lineage>
</organism>
<proteinExistence type="predicted"/>
<dbReference type="EMBL" id="ML121538">
    <property type="protein sequence ID" value="RPB25251.1"/>
    <property type="molecule type" value="Genomic_DNA"/>
</dbReference>
<keyword evidence="3" id="KW-0677">Repeat</keyword>
<comment type="subcellular location">
    <subcellularLocation>
        <location evidence="1">Nucleus</location>
    </subcellularLocation>
</comment>
<dbReference type="InterPro" id="IPR037850">
    <property type="entry name" value="RBBP5/Swd1"/>
</dbReference>
<dbReference type="OrthoDB" id="196858at2759"/>
<protein>
    <submittedName>
        <fullName evidence="7">WD40 repeat-like protein</fullName>
    </submittedName>
</protein>
<sequence>MNLSLLDPFALAQEYPESLKYQLKSGHSTCIRFNWKGDLLASGRLDGVVVLFDMETRSLARILRGHVRQIQSLSWSSSGRYLLSASQDWLAVLWDLETGSRLRTVRFNSPVYIAELHPHDHLTFVASLFEDSPSLVSLHHPTKTAKHTLPSAPHRPASDSASEGEIDEKLAAQDSKQLTTATVFTANGAYIIAGTNKGWINIISTSTREVLSSTRLTNGCITYIRLTMSGRDMVVNANDRILRTLHVPPVLCHPHNSTPPTDITVSDLELEVEHKFSDVVNRLLWNHCAFSSTGDHLLASTYKNHDIYIWERSLGTLVKILEGPKEELGVVEWHPTPRPLVAAVGLETGLVFVWAKEADQRWSALAPDFEEVEENVEYIEREDEFDIHPKEEVKRRRMWAEDEPVDVFGMEGDGAHILYMS</sequence>
<evidence type="ECO:0000256" key="1">
    <source>
        <dbReference type="ARBA" id="ARBA00004123"/>
    </source>
</evidence>
<dbReference type="InParanoid" id="A0A3N4LX59"/>
<evidence type="ECO:0000313" key="8">
    <source>
        <dbReference type="Proteomes" id="UP000267821"/>
    </source>
</evidence>
<evidence type="ECO:0000256" key="6">
    <source>
        <dbReference type="SAM" id="MobiDB-lite"/>
    </source>
</evidence>
<evidence type="ECO:0000256" key="5">
    <source>
        <dbReference type="PROSITE-ProRule" id="PRU00221"/>
    </source>
</evidence>
<dbReference type="PROSITE" id="PS50294">
    <property type="entry name" value="WD_REPEATS_REGION"/>
    <property type="match status" value="1"/>
</dbReference>
<dbReference type="Gene3D" id="2.130.10.10">
    <property type="entry name" value="YVTN repeat-like/Quinoprotein amine dehydrogenase"/>
    <property type="match status" value="1"/>
</dbReference>
<accession>A0A3N4LX59</accession>
<dbReference type="SUPFAM" id="SSF50978">
    <property type="entry name" value="WD40 repeat-like"/>
    <property type="match status" value="1"/>
</dbReference>
<evidence type="ECO:0000256" key="4">
    <source>
        <dbReference type="ARBA" id="ARBA00023242"/>
    </source>
</evidence>